<evidence type="ECO:0000313" key="8">
    <source>
        <dbReference type="EMBL" id="PZX61879.1"/>
    </source>
</evidence>
<dbReference type="Proteomes" id="UP000249720">
    <property type="component" value="Unassembled WGS sequence"/>
</dbReference>
<gene>
    <name evidence="8" type="ORF">LX80_02041</name>
</gene>
<dbReference type="EMBL" id="QKZV01000006">
    <property type="protein sequence ID" value="PZX61879.1"/>
    <property type="molecule type" value="Genomic_DNA"/>
</dbReference>
<dbReference type="Pfam" id="PF02321">
    <property type="entry name" value="OEP"/>
    <property type="match status" value="2"/>
</dbReference>
<reference evidence="8 9" key="1">
    <citation type="submission" date="2018-06" db="EMBL/GenBank/DDBJ databases">
        <title>Genomic Encyclopedia of Archaeal and Bacterial Type Strains, Phase II (KMG-II): from individual species to whole genera.</title>
        <authorList>
            <person name="Goeker M."/>
        </authorList>
    </citation>
    <scope>NUCLEOTIDE SEQUENCE [LARGE SCALE GENOMIC DNA]</scope>
    <source>
        <strain evidence="8 9">DSM 23241</strain>
    </source>
</reference>
<dbReference type="OrthoDB" id="367883at2"/>
<dbReference type="PANTHER" id="PTHR30026:SF20">
    <property type="entry name" value="OUTER MEMBRANE PROTEIN TOLC"/>
    <property type="match status" value="1"/>
</dbReference>
<dbReference type="Gene3D" id="1.20.1600.10">
    <property type="entry name" value="Outer membrane efflux proteins (OEP)"/>
    <property type="match status" value="1"/>
</dbReference>
<dbReference type="InterPro" id="IPR003423">
    <property type="entry name" value="OMP_efflux"/>
</dbReference>
<protein>
    <submittedName>
        <fullName evidence="8">Outer membrane protein TolC</fullName>
    </submittedName>
</protein>
<keyword evidence="7" id="KW-0998">Cell outer membrane</keyword>
<dbReference type="GO" id="GO:1990281">
    <property type="term" value="C:efflux pump complex"/>
    <property type="evidence" value="ECO:0007669"/>
    <property type="project" value="TreeGrafter"/>
</dbReference>
<evidence type="ECO:0000256" key="5">
    <source>
        <dbReference type="ARBA" id="ARBA00022692"/>
    </source>
</evidence>
<dbReference type="GO" id="GO:0015562">
    <property type="term" value="F:efflux transmembrane transporter activity"/>
    <property type="evidence" value="ECO:0007669"/>
    <property type="project" value="InterPro"/>
</dbReference>
<proteinExistence type="inferred from homology"/>
<keyword evidence="6" id="KW-0472">Membrane</keyword>
<comment type="subcellular location">
    <subcellularLocation>
        <location evidence="1">Cell outer membrane</location>
    </subcellularLocation>
</comment>
<dbReference type="GO" id="GO:0015288">
    <property type="term" value="F:porin activity"/>
    <property type="evidence" value="ECO:0007669"/>
    <property type="project" value="TreeGrafter"/>
</dbReference>
<dbReference type="GO" id="GO:0009279">
    <property type="term" value="C:cell outer membrane"/>
    <property type="evidence" value="ECO:0007669"/>
    <property type="project" value="UniProtKB-SubCell"/>
</dbReference>
<dbReference type="InterPro" id="IPR051906">
    <property type="entry name" value="TolC-like"/>
</dbReference>
<evidence type="ECO:0000256" key="4">
    <source>
        <dbReference type="ARBA" id="ARBA00022452"/>
    </source>
</evidence>
<keyword evidence="4" id="KW-1134">Transmembrane beta strand</keyword>
<keyword evidence="9" id="KW-1185">Reference proteome</keyword>
<evidence type="ECO:0000256" key="6">
    <source>
        <dbReference type="ARBA" id="ARBA00023136"/>
    </source>
</evidence>
<dbReference type="PANTHER" id="PTHR30026">
    <property type="entry name" value="OUTER MEMBRANE PROTEIN TOLC"/>
    <property type="match status" value="1"/>
</dbReference>
<accession>A0A2W7S4I5</accession>
<evidence type="ECO:0000313" key="9">
    <source>
        <dbReference type="Proteomes" id="UP000249720"/>
    </source>
</evidence>
<keyword evidence="5" id="KW-0812">Transmembrane</keyword>
<evidence type="ECO:0000256" key="1">
    <source>
        <dbReference type="ARBA" id="ARBA00004442"/>
    </source>
</evidence>
<dbReference type="AlphaFoldDB" id="A0A2W7S4I5"/>
<keyword evidence="3" id="KW-0813">Transport</keyword>
<organism evidence="8 9">
    <name type="scientific">Hydrotalea sandarakina</name>
    <dbReference type="NCBI Taxonomy" id="1004304"/>
    <lineage>
        <taxon>Bacteria</taxon>
        <taxon>Pseudomonadati</taxon>
        <taxon>Bacteroidota</taxon>
        <taxon>Chitinophagia</taxon>
        <taxon>Chitinophagales</taxon>
        <taxon>Chitinophagaceae</taxon>
        <taxon>Hydrotalea</taxon>
    </lineage>
</organism>
<evidence type="ECO:0000256" key="3">
    <source>
        <dbReference type="ARBA" id="ARBA00022448"/>
    </source>
</evidence>
<name>A0A2W7S4I5_9BACT</name>
<dbReference type="RefSeq" id="WP_111296001.1">
    <property type="nucleotide sequence ID" value="NZ_QKZV01000006.1"/>
</dbReference>
<evidence type="ECO:0000256" key="7">
    <source>
        <dbReference type="ARBA" id="ARBA00023237"/>
    </source>
</evidence>
<evidence type="ECO:0000256" key="2">
    <source>
        <dbReference type="ARBA" id="ARBA00007613"/>
    </source>
</evidence>
<comment type="similarity">
    <text evidence="2">Belongs to the outer membrane factor (OMF) (TC 1.B.17) family.</text>
</comment>
<dbReference type="SUPFAM" id="SSF56954">
    <property type="entry name" value="Outer membrane efflux proteins (OEP)"/>
    <property type="match status" value="1"/>
</dbReference>
<sequence length="442" mass="50443">MNRLLFLSVLGLFAVQFGYTQHSTKTTNTDTLAQATLQACVQYALQHQPLLQQSILDEQIVEKTIQTKLADWYPQLSASYYLQHNFQLPAFYFGGNYVRNGTTNASNLGLSLNQNIFNRDALLASQTAHQVRTQVKQNTTSNKIDVTVNVSKAFYDVLLTEKQVEVLDLAIARLQKNVQDSYHQYEAGIVDKTDYKRATISLNNTIAQRKQVNDLVKAKFVYLKELMGYPDSANLHLSYDTTTMEKDAFIDTSVNVFFENRIEYQQLVTQQKLQQANLKYYKWGFIPTISAYGTYNFNYLNNDFGKLYAQNLGNSNIGLQFSVPLFQGNKRVNQIKQAELQLDRLSWDVVALKNRVNTEYANALAAYKGNLANYNALKDNLVLANDVYETIQLQYNSGIKTYLDVIVAESDLRTAQLNYYDALYQLLESKIDVEKALGTIKY</sequence>
<comment type="caution">
    <text evidence="8">The sequence shown here is derived from an EMBL/GenBank/DDBJ whole genome shotgun (WGS) entry which is preliminary data.</text>
</comment>